<dbReference type="EMBL" id="MTYJ01000124">
    <property type="protein sequence ID" value="OQV13411.1"/>
    <property type="molecule type" value="Genomic_DNA"/>
</dbReference>
<organism evidence="10 11">
    <name type="scientific">Hypsibius exemplaris</name>
    <name type="common">Freshwater tardigrade</name>
    <dbReference type="NCBI Taxonomy" id="2072580"/>
    <lineage>
        <taxon>Eukaryota</taxon>
        <taxon>Metazoa</taxon>
        <taxon>Ecdysozoa</taxon>
        <taxon>Tardigrada</taxon>
        <taxon>Eutardigrada</taxon>
        <taxon>Parachela</taxon>
        <taxon>Hypsibioidea</taxon>
        <taxon>Hypsibiidae</taxon>
        <taxon>Hypsibius</taxon>
    </lineage>
</organism>
<dbReference type="GO" id="GO:0004930">
    <property type="term" value="F:G protein-coupled receptor activity"/>
    <property type="evidence" value="ECO:0007669"/>
    <property type="project" value="UniProtKB-KW"/>
</dbReference>
<dbReference type="Gene3D" id="1.20.1070.10">
    <property type="entry name" value="Rhodopsin 7-helix transmembrane proteins"/>
    <property type="match status" value="1"/>
</dbReference>
<feature type="transmembrane region" description="Helical" evidence="8">
    <location>
        <begin position="324"/>
        <end position="345"/>
    </location>
</feature>
<dbReference type="CDD" id="cd00637">
    <property type="entry name" value="7tm_classA_rhodopsin-like"/>
    <property type="match status" value="1"/>
</dbReference>
<evidence type="ECO:0000256" key="7">
    <source>
        <dbReference type="ARBA" id="ARBA00023224"/>
    </source>
</evidence>
<comment type="caution">
    <text evidence="10">The sequence shown here is derived from an EMBL/GenBank/DDBJ whole genome shotgun (WGS) entry which is preliminary data.</text>
</comment>
<reference evidence="11" key="1">
    <citation type="submission" date="2017-01" db="EMBL/GenBank/DDBJ databases">
        <title>Comparative genomics of anhydrobiosis in the tardigrade Hypsibius dujardini.</title>
        <authorList>
            <person name="Yoshida Y."/>
            <person name="Koutsovoulos G."/>
            <person name="Laetsch D."/>
            <person name="Stevens L."/>
            <person name="Kumar S."/>
            <person name="Horikawa D."/>
            <person name="Ishino K."/>
            <person name="Komine S."/>
            <person name="Tomita M."/>
            <person name="Blaxter M."/>
            <person name="Arakawa K."/>
        </authorList>
    </citation>
    <scope>NUCLEOTIDE SEQUENCE [LARGE SCALE GENOMIC DNA]</scope>
    <source>
        <strain evidence="11">Z151</strain>
    </source>
</reference>
<dbReference type="PANTHER" id="PTHR24243:SF224">
    <property type="entry name" value="G-PROTEIN COUPLED RECEPTOR 19-RELATED"/>
    <property type="match status" value="1"/>
</dbReference>
<evidence type="ECO:0000313" key="10">
    <source>
        <dbReference type="EMBL" id="OQV13411.1"/>
    </source>
</evidence>
<feature type="domain" description="G-protein coupled receptors family 1 profile" evidence="9">
    <location>
        <begin position="41"/>
        <end position="341"/>
    </location>
</feature>
<dbReference type="OrthoDB" id="9881476at2759"/>
<dbReference type="SUPFAM" id="SSF81321">
    <property type="entry name" value="Family A G protein-coupled receptor-like"/>
    <property type="match status" value="1"/>
</dbReference>
<evidence type="ECO:0000256" key="8">
    <source>
        <dbReference type="SAM" id="Phobius"/>
    </source>
</evidence>
<dbReference type="InterPro" id="IPR017452">
    <property type="entry name" value="GPCR_Rhodpsn_7TM"/>
</dbReference>
<keyword evidence="11" id="KW-1185">Reference proteome</keyword>
<keyword evidence="3 8" id="KW-1133">Transmembrane helix</keyword>
<dbReference type="PROSITE" id="PS50262">
    <property type="entry name" value="G_PROTEIN_RECEP_F1_2"/>
    <property type="match status" value="1"/>
</dbReference>
<name>A0A1W0WDX5_HYPEX</name>
<dbReference type="InterPro" id="IPR000276">
    <property type="entry name" value="GPCR_Rhodpsn"/>
</dbReference>
<evidence type="ECO:0000256" key="5">
    <source>
        <dbReference type="ARBA" id="ARBA00023136"/>
    </source>
</evidence>
<evidence type="ECO:0000256" key="4">
    <source>
        <dbReference type="ARBA" id="ARBA00023040"/>
    </source>
</evidence>
<keyword evidence="4" id="KW-0297">G-protein coupled receptor</keyword>
<comment type="subcellular location">
    <subcellularLocation>
        <location evidence="1">Membrane</location>
        <topology evidence="1">Multi-pass membrane protein</topology>
    </subcellularLocation>
</comment>
<feature type="transmembrane region" description="Helical" evidence="8">
    <location>
        <begin position="26"/>
        <end position="49"/>
    </location>
</feature>
<keyword evidence="7" id="KW-0807">Transducer</keyword>
<feature type="transmembrane region" description="Helical" evidence="8">
    <location>
        <begin position="88"/>
        <end position="106"/>
    </location>
</feature>
<evidence type="ECO:0000256" key="6">
    <source>
        <dbReference type="ARBA" id="ARBA00023170"/>
    </source>
</evidence>
<gene>
    <name evidence="10" type="ORF">BV898_12363</name>
</gene>
<dbReference type="PANTHER" id="PTHR24243">
    <property type="entry name" value="G-PROTEIN COUPLED RECEPTOR"/>
    <property type="match status" value="1"/>
</dbReference>
<dbReference type="Proteomes" id="UP000192578">
    <property type="component" value="Unassembled WGS sequence"/>
</dbReference>
<evidence type="ECO:0000256" key="3">
    <source>
        <dbReference type="ARBA" id="ARBA00022989"/>
    </source>
</evidence>
<evidence type="ECO:0000313" key="11">
    <source>
        <dbReference type="Proteomes" id="UP000192578"/>
    </source>
</evidence>
<dbReference type="PRINTS" id="PR00237">
    <property type="entry name" value="GPCRRHODOPSN"/>
</dbReference>
<dbReference type="AlphaFoldDB" id="A0A1W0WDX5"/>
<keyword evidence="2 8" id="KW-0812">Transmembrane</keyword>
<dbReference type="GO" id="GO:0005886">
    <property type="term" value="C:plasma membrane"/>
    <property type="evidence" value="ECO:0007669"/>
    <property type="project" value="TreeGrafter"/>
</dbReference>
<feature type="transmembrane region" description="Helical" evidence="8">
    <location>
        <begin position="191"/>
        <end position="210"/>
    </location>
</feature>
<sequence>MAANSSGDNFNTSARGRSAVYHPWTVIPTVALTVLVISVPLNSAILYLFARHRHLRTGFTVYLMNLLAANLLSVLIQIPIYLTANRLPYWWIGGPACTAYIYGYIIQSGMCNAHALISVNRLWAVCRPLSYRRLHSQRTAWLFCLLMWVYVHSLTLPGVVDDARFYRLPEPIYGCIVNKAAQPGWAFPHQFIVFTLPAVVVFFTYPFICYQMWNRKRFLRVQVAPHSLPSSRAEAMPLAVITIKVTGVDNALVAFDPDPSVGEPANTDRPADVGPLAVDTVRQKPRAFVLLTCLTLGMLVFWVPSIVFYTAIMFREVDWRPLQQIATVLWFLEAVIDPVLFTFALGDLRKAVGAAFGCRLP</sequence>
<keyword evidence="5 8" id="KW-0472">Membrane</keyword>
<feature type="transmembrane region" description="Helical" evidence="8">
    <location>
        <begin position="288"/>
        <end position="312"/>
    </location>
</feature>
<proteinExistence type="predicted"/>
<accession>A0A1W0WDX5</accession>
<keyword evidence="6" id="KW-0675">Receptor</keyword>
<feature type="transmembrane region" description="Helical" evidence="8">
    <location>
        <begin position="140"/>
        <end position="160"/>
    </location>
</feature>
<feature type="transmembrane region" description="Helical" evidence="8">
    <location>
        <begin position="61"/>
        <end position="82"/>
    </location>
</feature>
<dbReference type="Pfam" id="PF00001">
    <property type="entry name" value="7tm_1"/>
    <property type="match status" value="1"/>
</dbReference>
<evidence type="ECO:0000256" key="1">
    <source>
        <dbReference type="ARBA" id="ARBA00004141"/>
    </source>
</evidence>
<evidence type="ECO:0000256" key="2">
    <source>
        <dbReference type="ARBA" id="ARBA00022692"/>
    </source>
</evidence>
<evidence type="ECO:0000259" key="9">
    <source>
        <dbReference type="PROSITE" id="PS50262"/>
    </source>
</evidence>
<protein>
    <recommendedName>
        <fullName evidence="9">G-protein coupled receptors family 1 profile domain-containing protein</fullName>
    </recommendedName>
</protein>